<reference evidence="1 2" key="1">
    <citation type="submission" date="2010-04" db="EMBL/GenBank/DDBJ databases">
        <title>Complete sequence of chromosome 1 of Burkholderia sp. CCGE1002.</title>
        <authorList>
            <consortium name="US DOE Joint Genome Institute"/>
            <person name="Lucas S."/>
            <person name="Copeland A."/>
            <person name="Lapidus A."/>
            <person name="Cheng J.-F."/>
            <person name="Bruce D."/>
            <person name="Goodwin L."/>
            <person name="Pitluck S."/>
            <person name="Chertkov O."/>
            <person name="Detter J.C."/>
            <person name="Han C."/>
            <person name="Tapia R."/>
            <person name="Land M."/>
            <person name="Hauser L."/>
            <person name="Kyrpides N."/>
            <person name="Ovchinnikova G."/>
            <person name="Martinez-Romero E."/>
            <person name="Hernandez M.A.R."/>
            <person name="Tiedje J.M."/>
            <person name="Woyke T."/>
        </authorList>
    </citation>
    <scope>NUCLEOTIDE SEQUENCE [LARGE SCALE GENOMIC DNA]</scope>
    <source>
        <strain evidence="1 2">CCGE1002</strain>
    </source>
</reference>
<organism evidence="1 2">
    <name type="scientific">Paraburkholderia atlantica</name>
    <dbReference type="NCBI Taxonomy" id="2654982"/>
    <lineage>
        <taxon>Bacteria</taxon>
        <taxon>Pseudomonadati</taxon>
        <taxon>Pseudomonadota</taxon>
        <taxon>Betaproteobacteria</taxon>
        <taxon>Burkholderiales</taxon>
        <taxon>Burkholderiaceae</taxon>
        <taxon>Paraburkholderia</taxon>
    </lineage>
</organism>
<reference evidence="1 2" key="2">
    <citation type="journal article" date="2012" name="J. Bacteriol.">
        <title>Genome Sequences of Burkholderia sp. Strains CCGE1002 and H160, Isolated from Legume Nodules in Mexico and Brazil.</title>
        <authorList>
            <person name="Ormeno-Orrillo E."/>
            <person name="Rogel M.A."/>
            <person name="Chueire L.M."/>
            <person name="Tiedje J.M."/>
            <person name="Martinez-Romero E."/>
            <person name="Hungria M."/>
        </authorList>
    </citation>
    <scope>NUCLEOTIDE SEQUENCE [LARGE SCALE GENOMIC DNA]</scope>
    <source>
        <strain evidence="1 2">CCGE1002</strain>
    </source>
</reference>
<sequence length="152" mass="16894">MTPAEVQTKIAQHFGISKNKVHTYSQPQLLLGGKPAITAINYEANGESLQVLFETVSINPADPVPAYQINYKLPFSRENAEQLKAAAIQKYGTPTVNSYPLQWCANATNPALCDSGQATLKVGNTDLSLEDDRYVQRYLQLLDDQRSRKPRL</sequence>
<dbReference type="AlphaFoldDB" id="D5WA23"/>
<gene>
    <name evidence="1" type="ordered locus">BC1002_0137</name>
</gene>
<protein>
    <submittedName>
        <fullName evidence="1">Uncharacterized protein</fullName>
    </submittedName>
</protein>
<dbReference type="eggNOG" id="ENOG502ZBJF">
    <property type="taxonomic scope" value="Bacteria"/>
</dbReference>
<dbReference type="Proteomes" id="UP000002190">
    <property type="component" value="Chromosome 1"/>
</dbReference>
<dbReference type="EMBL" id="CP002013">
    <property type="protein sequence ID" value="ADG14245.1"/>
    <property type="molecule type" value="Genomic_DNA"/>
</dbReference>
<dbReference type="HOGENOM" id="CLU_1718907_0_0_4"/>
<dbReference type="KEGG" id="bge:BC1002_0137"/>
<proteinExistence type="predicted"/>
<name>D5WA23_PARAM</name>
<evidence type="ECO:0000313" key="1">
    <source>
        <dbReference type="EMBL" id="ADG14245.1"/>
    </source>
</evidence>
<evidence type="ECO:0000313" key="2">
    <source>
        <dbReference type="Proteomes" id="UP000002190"/>
    </source>
</evidence>
<accession>D5WA23</accession>